<evidence type="ECO:0000313" key="3">
    <source>
        <dbReference type="EMBL" id="CAE0711191.1"/>
    </source>
</evidence>
<feature type="region of interest" description="Disordered" evidence="1">
    <location>
        <begin position="1"/>
        <end position="53"/>
    </location>
</feature>
<protein>
    <submittedName>
        <fullName evidence="2">Uncharacterized protein</fullName>
    </submittedName>
</protein>
<feature type="compositionally biased region" description="Acidic residues" evidence="1">
    <location>
        <begin position="83"/>
        <end position="95"/>
    </location>
</feature>
<evidence type="ECO:0000313" key="2">
    <source>
        <dbReference type="EMBL" id="CAE0711190.1"/>
    </source>
</evidence>
<feature type="compositionally biased region" description="Basic and acidic residues" evidence="1">
    <location>
        <begin position="19"/>
        <end position="35"/>
    </location>
</feature>
<dbReference type="EMBL" id="HBIX01004952">
    <property type="protein sequence ID" value="CAE0711190.1"/>
    <property type="molecule type" value="Transcribed_RNA"/>
</dbReference>
<organism evidence="2">
    <name type="scientific">Pseudo-nitzschia australis</name>
    <dbReference type="NCBI Taxonomy" id="44445"/>
    <lineage>
        <taxon>Eukaryota</taxon>
        <taxon>Sar</taxon>
        <taxon>Stramenopiles</taxon>
        <taxon>Ochrophyta</taxon>
        <taxon>Bacillariophyta</taxon>
        <taxon>Bacillariophyceae</taxon>
        <taxon>Bacillariophycidae</taxon>
        <taxon>Bacillariales</taxon>
        <taxon>Bacillariaceae</taxon>
        <taxon>Pseudo-nitzschia</taxon>
    </lineage>
</organism>
<gene>
    <name evidence="2" type="ORF">PAUS00366_LOCUS3917</name>
    <name evidence="3" type="ORF">PAUS00366_LOCUS3918</name>
</gene>
<reference evidence="2" key="1">
    <citation type="submission" date="2021-01" db="EMBL/GenBank/DDBJ databases">
        <authorList>
            <person name="Corre E."/>
            <person name="Pelletier E."/>
            <person name="Niang G."/>
            <person name="Scheremetjew M."/>
            <person name="Finn R."/>
            <person name="Kale V."/>
            <person name="Holt S."/>
            <person name="Cochrane G."/>
            <person name="Meng A."/>
            <person name="Brown T."/>
            <person name="Cohen L."/>
        </authorList>
    </citation>
    <scope>NUCLEOTIDE SEQUENCE</scope>
    <source>
        <strain evidence="2">10249 10 AB</strain>
    </source>
</reference>
<name>A0A6U9WFV5_9STRA</name>
<dbReference type="EMBL" id="HBIX01004953">
    <property type="protein sequence ID" value="CAE0711191.1"/>
    <property type="molecule type" value="Transcribed_RNA"/>
</dbReference>
<feature type="compositionally biased region" description="Basic and acidic residues" evidence="1">
    <location>
        <begin position="43"/>
        <end position="53"/>
    </location>
</feature>
<feature type="compositionally biased region" description="Basic and acidic residues" evidence="1">
    <location>
        <begin position="254"/>
        <end position="286"/>
    </location>
</feature>
<proteinExistence type="predicted"/>
<dbReference type="AlphaFoldDB" id="A0A6U9WFV5"/>
<feature type="region of interest" description="Disordered" evidence="1">
    <location>
        <begin position="73"/>
        <end position="161"/>
    </location>
</feature>
<sequence>MENLNKGIDDANGEEEEISKEIDPALQQDDDKNLIEMENWSKGNDDADTKEEDIFKEVVPALEQDDNQNLIEMENLNKGNDDANAEEEEIEEEESSKEIAPALDQDDDKNSIDMENWNKGNDDADTEEEISKEIAPALEQDDDKNPIEMENLNKGNDDANTEEEIAKDIYPDLEQDDNNDHIYGEEKIPKEVVPALEQEDIKNPVEMEMVNKGYGKNDTDAEEEETIAKDIVPALEQDKDKDSIETEMQNKGNGKNDADKEEIPKEIVPVPEKDDAKNSLENEMANKENGNNGADKKKGEEYNSEGQVPSNEKKSLDRKPEETSKNDIAAVEHDSEVDKNEKDIAVNEGNENNSRNGQEEEIFEETIIFAFDDGANNDSRNNSVDTIDGEMFEDYSLVDTETRSKDEEDLDPFEANTLDHIDPLKVETKKTARYNDETLESSAIHDENESVAKQTDAFDKELEDILNKDIEMKETKSKKMSTSPKKGDAPKKYYKPNKSHDTKFVTKLPALQHRKHRRKENVKLSEVTISQPAKDKSNASTIKRQKEVPLWKLHSKDFTRKGGVEKTGDSKQSKGRLQKKLIKQWHLEDRLNTTVDVNVTPTKESKTFTKNMTPKAMSIAKRNEELIKKFKERQLVGRQDRAEKEKIRKFVNYAWD</sequence>
<accession>A0A6U9WFV5</accession>
<evidence type="ECO:0000256" key="1">
    <source>
        <dbReference type="SAM" id="MobiDB-lite"/>
    </source>
</evidence>
<feature type="region of interest" description="Disordered" evidence="1">
    <location>
        <begin position="473"/>
        <end position="503"/>
    </location>
</feature>
<feature type="compositionally biased region" description="Basic and acidic residues" evidence="1">
    <location>
        <begin position="311"/>
        <end position="345"/>
    </location>
</feature>
<feature type="region of interest" description="Disordered" evidence="1">
    <location>
        <begin position="200"/>
        <end position="360"/>
    </location>
</feature>